<dbReference type="AlphaFoldDB" id="A0A9K3H2P1"/>
<keyword evidence="1" id="KW-0472">Membrane</keyword>
<proteinExistence type="predicted"/>
<dbReference type="Gramene" id="mRNA:HanXRQr2_Chr15g0688731">
    <property type="protein sequence ID" value="CDS:HanXRQr2_Chr15g0688731.1"/>
    <property type="gene ID" value="HanXRQr2_Chr15g0688731"/>
</dbReference>
<organism evidence="2 3">
    <name type="scientific">Helianthus annuus</name>
    <name type="common">Common sunflower</name>
    <dbReference type="NCBI Taxonomy" id="4232"/>
    <lineage>
        <taxon>Eukaryota</taxon>
        <taxon>Viridiplantae</taxon>
        <taxon>Streptophyta</taxon>
        <taxon>Embryophyta</taxon>
        <taxon>Tracheophyta</taxon>
        <taxon>Spermatophyta</taxon>
        <taxon>Magnoliopsida</taxon>
        <taxon>eudicotyledons</taxon>
        <taxon>Gunneridae</taxon>
        <taxon>Pentapetalae</taxon>
        <taxon>asterids</taxon>
        <taxon>campanulids</taxon>
        <taxon>Asterales</taxon>
        <taxon>Asteraceae</taxon>
        <taxon>Asteroideae</taxon>
        <taxon>Heliantheae alliance</taxon>
        <taxon>Heliantheae</taxon>
        <taxon>Helianthus</taxon>
    </lineage>
</organism>
<evidence type="ECO:0000313" key="3">
    <source>
        <dbReference type="Proteomes" id="UP000215914"/>
    </source>
</evidence>
<keyword evidence="3" id="KW-1185">Reference proteome</keyword>
<dbReference type="Proteomes" id="UP000215914">
    <property type="component" value="Unassembled WGS sequence"/>
</dbReference>
<reference evidence="2" key="2">
    <citation type="submission" date="2020-06" db="EMBL/GenBank/DDBJ databases">
        <title>Helianthus annuus Genome sequencing and assembly Release 2.</title>
        <authorList>
            <person name="Gouzy J."/>
            <person name="Langlade N."/>
            <person name="Munos S."/>
        </authorList>
    </citation>
    <scope>NUCLEOTIDE SEQUENCE</scope>
    <source>
        <tissue evidence="2">Leaves</tissue>
    </source>
</reference>
<gene>
    <name evidence="2" type="ORF">HanXRQr2_Chr15g0688731</name>
</gene>
<feature type="transmembrane region" description="Helical" evidence="1">
    <location>
        <begin position="14"/>
        <end position="34"/>
    </location>
</feature>
<dbReference type="EMBL" id="MNCJ02000330">
    <property type="protein sequence ID" value="KAF5764156.1"/>
    <property type="molecule type" value="Genomic_DNA"/>
</dbReference>
<accession>A0A9K3H2P1</accession>
<evidence type="ECO:0000256" key="1">
    <source>
        <dbReference type="SAM" id="Phobius"/>
    </source>
</evidence>
<sequence>MGCQLSFHVASNSAFFPFTFLFNIFSHFMQIIVLTSTLALKVRGGGGGGAPRTYTKLRP</sequence>
<protein>
    <submittedName>
        <fullName evidence="2">Uncharacterized protein</fullName>
    </submittedName>
</protein>
<keyword evidence="1" id="KW-1133">Transmembrane helix</keyword>
<comment type="caution">
    <text evidence="2">The sequence shown here is derived from an EMBL/GenBank/DDBJ whole genome shotgun (WGS) entry which is preliminary data.</text>
</comment>
<evidence type="ECO:0000313" key="2">
    <source>
        <dbReference type="EMBL" id="KAF5764156.1"/>
    </source>
</evidence>
<name>A0A9K3H2P1_HELAN</name>
<reference evidence="2" key="1">
    <citation type="journal article" date="2017" name="Nature">
        <title>The sunflower genome provides insights into oil metabolism, flowering and Asterid evolution.</title>
        <authorList>
            <person name="Badouin H."/>
            <person name="Gouzy J."/>
            <person name="Grassa C.J."/>
            <person name="Murat F."/>
            <person name="Staton S.E."/>
            <person name="Cottret L."/>
            <person name="Lelandais-Briere C."/>
            <person name="Owens G.L."/>
            <person name="Carrere S."/>
            <person name="Mayjonade B."/>
            <person name="Legrand L."/>
            <person name="Gill N."/>
            <person name="Kane N.C."/>
            <person name="Bowers J.E."/>
            <person name="Hubner S."/>
            <person name="Bellec A."/>
            <person name="Berard A."/>
            <person name="Berges H."/>
            <person name="Blanchet N."/>
            <person name="Boniface M.C."/>
            <person name="Brunel D."/>
            <person name="Catrice O."/>
            <person name="Chaidir N."/>
            <person name="Claudel C."/>
            <person name="Donnadieu C."/>
            <person name="Faraut T."/>
            <person name="Fievet G."/>
            <person name="Helmstetter N."/>
            <person name="King M."/>
            <person name="Knapp S.J."/>
            <person name="Lai Z."/>
            <person name="Le Paslier M.C."/>
            <person name="Lippi Y."/>
            <person name="Lorenzon L."/>
            <person name="Mandel J.R."/>
            <person name="Marage G."/>
            <person name="Marchand G."/>
            <person name="Marquand E."/>
            <person name="Bret-Mestries E."/>
            <person name="Morien E."/>
            <person name="Nambeesan S."/>
            <person name="Nguyen T."/>
            <person name="Pegot-Espagnet P."/>
            <person name="Pouilly N."/>
            <person name="Raftis F."/>
            <person name="Sallet E."/>
            <person name="Schiex T."/>
            <person name="Thomas J."/>
            <person name="Vandecasteele C."/>
            <person name="Vares D."/>
            <person name="Vear F."/>
            <person name="Vautrin S."/>
            <person name="Crespi M."/>
            <person name="Mangin B."/>
            <person name="Burke J.M."/>
            <person name="Salse J."/>
            <person name="Munos S."/>
            <person name="Vincourt P."/>
            <person name="Rieseberg L.H."/>
            <person name="Langlade N.B."/>
        </authorList>
    </citation>
    <scope>NUCLEOTIDE SEQUENCE</scope>
    <source>
        <tissue evidence="2">Leaves</tissue>
    </source>
</reference>
<keyword evidence="1" id="KW-0812">Transmembrane</keyword>